<dbReference type="AlphaFoldDB" id="A0A423IKS4"/>
<gene>
    <name evidence="1" type="ORF">BK661_26935</name>
</gene>
<evidence type="ECO:0000313" key="1">
    <source>
        <dbReference type="EMBL" id="RON26046.1"/>
    </source>
</evidence>
<sequence>MIADIKLRDKLLASRDSLFSGEESLELLKVLISEFPSISTAFILDWVPEQAEDIYWVLIDTSRIAIIEVPRSIKSAIESPLVEMQSVDDYSNRRLSKSMRRKLLAALELIG</sequence>
<protein>
    <submittedName>
        <fullName evidence="1">Uncharacterized protein</fullName>
    </submittedName>
</protein>
<evidence type="ECO:0000313" key="2">
    <source>
        <dbReference type="Proteomes" id="UP000283260"/>
    </source>
</evidence>
<dbReference type="RefSeq" id="WP_123501426.1">
    <property type="nucleotide sequence ID" value="NZ_MOBL01000045.1"/>
</dbReference>
<proteinExistence type="predicted"/>
<comment type="caution">
    <text evidence="1">The sequence shown here is derived from an EMBL/GenBank/DDBJ whole genome shotgun (WGS) entry which is preliminary data.</text>
</comment>
<dbReference type="EMBL" id="MOBL01000045">
    <property type="protein sequence ID" value="RON26046.1"/>
    <property type="molecule type" value="Genomic_DNA"/>
</dbReference>
<accession>A0A423IKS4</accession>
<dbReference type="Proteomes" id="UP000283260">
    <property type="component" value="Unassembled WGS sequence"/>
</dbReference>
<name>A0A423IKS4_9PSED</name>
<organism evidence="1 2">
    <name type="scientific">Pseudomonas frederiksbergensis</name>
    <dbReference type="NCBI Taxonomy" id="104087"/>
    <lineage>
        <taxon>Bacteria</taxon>
        <taxon>Pseudomonadati</taxon>
        <taxon>Pseudomonadota</taxon>
        <taxon>Gammaproteobacteria</taxon>
        <taxon>Pseudomonadales</taxon>
        <taxon>Pseudomonadaceae</taxon>
        <taxon>Pseudomonas</taxon>
    </lineage>
</organism>
<reference evidence="1 2" key="1">
    <citation type="submission" date="2016-10" db="EMBL/GenBank/DDBJ databases">
        <title>Comparative genome analysis of multiple Pseudomonas spp. focuses on biocontrol and plant growth promoting traits.</title>
        <authorList>
            <person name="Tao X.-Y."/>
            <person name="Taylor C.G."/>
        </authorList>
    </citation>
    <scope>NUCLEOTIDE SEQUENCE [LARGE SCALE GENOMIC DNA]</scope>
    <source>
        <strain evidence="1 2">94G2</strain>
    </source>
</reference>